<dbReference type="Pfam" id="PF08448">
    <property type="entry name" value="PAS_4"/>
    <property type="match status" value="1"/>
</dbReference>
<dbReference type="SMART" id="SM00086">
    <property type="entry name" value="PAC"/>
    <property type="match status" value="2"/>
</dbReference>
<dbReference type="NCBIfam" id="TIGR00229">
    <property type="entry name" value="sensory_box"/>
    <property type="match status" value="1"/>
</dbReference>
<dbReference type="AlphaFoldDB" id="A0A6J6UXV4"/>
<dbReference type="InterPro" id="IPR001633">
    <property type="entry name" value="EAL_dom"/>
</dbReference>
<protein>
    <submittedName>
        <fullName evidence="5">Unannotated protein</fullName>
    </submittedName>
</protein>
<name>A0A6J6UXV4_9ZZZZ</name>
<proteinExistence type="predicted"/>
<gene>
    <name evidence="5" type="ORF">UFOPK2872_00682</name>
</gene>
<organism evidence="5">
    <name type="scientific">freshwater metagenome</name>
    <dbReference type="NCBI Taxonomy" id="449393"/>
    <lineage>
        <taxon>unclassified sequences</taxon>
        <taxon>metagenomes</taxon>
        <taxon>ecological metagenomes</taxon>
    </lineage>
</organism>
<dbReference type="InterPro" id="IPR013655">
    <property type="entry name" value="PAS_fold_3"/>
</dbReference>
<reference evidence="5" key="1">
    <citation type="submission" date="2020-05" db="EMBL/GenBank/DDBJ databases">
        <authorList>
            <person name="Chiriac C."/>
            <person name="Salcher M."/>
            <person name="Ghai R."/>
            <person name="Kavagutti S V."/>
        </authorList>
    </citation>
    <scope>NUCLEOTIDE SEQUENCE</scope>
</reference>
<evidence type="ECO:0000313" key="5">
    <source>
        <dbReference type="EMBL" id="CAB4763898.1"/>
    </source>
</evidence>
<dbReference type="NCBIfam" id="TIGR00254">
    <property type="entry name" value="GGDEF"/>
    <property type="match status" value="1"/>
</dbReference>
<dbReference type="PROSITE" id="PS50112">
    <property type="entry name" value="PAS"/>
    <property type="match status" value="1"/>
</dbReference>
<dbReference type="InterPro" id="IPR035919">
    <property type="entry name" value="EAL_sf"/>
</dbReference>
<evidence type="ECO:0000259" key="3">
    <source>
        <dbReference type="PROSITE" id="PS50883"/>
    </source>
</evidence>
<evidence type="ECO:0000259" key="1">
    <source>
        <dbReference type="PROSITE" id="PS50112"/>
    </source>
</evidence>
<dbReference type="Gene3D" id="3.30.70.270">
    <property type="match status" value="1"/>
</dbReference>
<dbReference type="InterPro" id="IPR043128">
    <property type="entry name" value="Rev_trsase/Diguanyl_cyclase"/>
</dbReference>
<dbReference type="Pfam" id="PF08447">
    <property type="entry name" value="PAS_3"/>
    <property type="match status" value="1"/>
</dbReference>
<dbReference type="PANTHER" id="PTHR44757:SF2">
    <property type="entry name" value="BIOFILM ARCHITECTURE MAINTENANCE PROTEIN MBAA"/>
    <property type="match status" value="1"/>
</dbReference>
<dbReference type="FunFam" id="3.30.70.270:FF:000001">
    <property type="entry name" value="Diguanylate cyclase domain protein"/>
    <property type="match status" value="1"/>
</dbReference>
<dbReference type="PROSITE" id="PS50883">
    <property type="entry name" value="EAL"/>
    <property type="match status" value="1"/>
</dbReference>
<dbReference type="CDD" id="cd01948">
    <property type="entry name" value="EAL"/>
    <property type="match status" value="1"/>
</dbReference>
<dbReference type="InterPro" id="IPR035965">
    <property type="entry name" value="PAS-like_dom_sf"/>
</dbReference>
<feature type="domain" description="PAC" evidence="2">
    <location>
        <begin position="146"/>
        <end position="198"/>
    </location>
</feature>
<dbReference type="InterPro" id="IPR001610">
    <property type="entry name" value="PAC"/>
</dbReference>
<dbReference type="PROSITE" id="PS50887">
    <property type="entry name" value="GGDEF"/>
    <property type="match status" value="1"/>
</dbReference>
<dbReference type="SUPFAM" id="SSF55073">
    <property type="entry name" value="Nucleotide cyclase"/>
    <property type="match status" value="1"/>
</dbReference>
<dbReference type="SUPFAM" id="SSF55785">
    <property type="entry name" value="PYP-like sensor domain (PAS domain)"/>
    <property type="match status" value="2"/>
</dbReference>
<dbReference type="SMART" id="SM00267">
    <property type="entry name" value="GGDEF"/>
    <property type="match status" value="1"/>
</dbReference>
<feature type="domain" description="PAS" evidence="1">
    <location>
        <begin position="74"/>
        <end position="115"/>
    </location>
</feature>
<evidence type="ECO:0000259" key="2">
    <source>
        <dbReference type="PROSITE" id="PS50113"/>
    </source>
</evidence>
<dbReference type="InterPro" id="IPR000700">
    <property type="entry name" value="PAS-assoc_C"/>
</dbReference>
<dbReference type="PROSITE" id="PS50113">
    <property type="entry name" value="PAC"/>
    <property type="match status" value="1"/>
</dbReference>
<dbReference type="Gene3D" id="3.20.20.450">
    <property type="entry name" value="EAL domain"/>
    <property type="match status" value="1"/>
</dbReference>
<feature type="domain" description="GGDEF" evidence="4">
    <location>
        <begin position="230"/>
        <end position="370"/>
    </location>
</feature>
<dbReference type="SMART" id="SM00091">
    <property type="entry name" value="PAS"/>
    <property type="match status" value="1"/>
</dbReference>
<feature type="domain" description="EAL" evidence="3">
    <location>
        <begin position="379"/>
        <end position="635"/>
    </location>
</feature>
<dbReference type="CDD" id="cd01949">
    <property type="entry name" value="GGDEF"/>
    <property type="match status" value="1"/>
</dbReference>
<evidence type="ECO:0000259" key="4">
    <source>
        <dbReference type="PROSITE" id="PS50887"/>
    </source>
</evidence>
<dbReference type="CDD" id="cd00130">
    <property type="entry name" value="PAS"/>
    <property type="match status" value="2"/>
</dbReference>
<dbReference type="EMBL" id="CAEZZM010000070">
    <property type="protein sequence ID" value="CAB4763898.1"/>
    <property type="molecule type" value="Genomic_DNA"/>
</dbReference>
<accession>A0A6J6UXV4</accession>
<dbReference type="InterPro" id="IPR029787">
    <property type="entry name" value="Nucleotide_cyclase"/>
</dbReference>
<dbReference type="InterPro" id="IPR000014">
    <property type="entry name" value="PAS"/>
</dbReference>
<dbReference type="InterPro" id="IPR052155">
    <property type="entry name" value="Biofilm_reg_signaling"/>
</dbReference>
<dbReference type="Pfam" id="PF00990">
    <property type="entry name" value="GGDEF"/>
    <property type="match status" value="1"/>
</dbReference>
<dbReference type="SMART" id="SM00052">
    <property type="entry name" value="EAL"/>
    <property type="match status" value="1"/>
</dbReference>
<dbReference type="InterPro" id="IPR000160">
    <property type="entry name" value="GGDEF_dom"/>
</dbReference>
<dbReference type="Pfam" id="PF00563">
    <property type="entry name" value="EAL"/>
    <property type="match status" value="1"/>
</dbReference>
<dbReference type="SUPFAM" id="SSF141868">
    <property type="entry name" value="EAL domain-like"/>
    <property type="match status" value="1"/>
</dbReference>
<dbReference type="Gene3D" id="3.30.450.20">
    <property type="entry name" value="PAS domain"/>
    <property type="match status" value="2"/>
</dbReference>
<sequence>MAPWSNAQPSDRAYAEEAWQRSRESGQPFSVEFRLWKPTGEAFWVGVSTQPLADNTGFIGTAHDVTDSVNRRVLSNQLIGLLDSSVDAVIVFDPRGELLFVNDGARTLIGVSEHSATTDAATQLFIQAIRDQVPREVVANPANNTWEGELGFRSPDGIMRTLALTLHIVREADGAVQHFSVIARDITEAKQVQDELAFQATHDALTGLPNRVLFLRKLSEALERSITLKRGVGVLFVDLDKLKDVNDNIGHNVGDQLLNTIAKRLASATRPSDIVARIGGDEFVVLCDGLGDEHVAMDVAERVRQAMTGQVILQGIEIFTSASIGIALATPALLAEQAPKDAAVTLLNNADTAMYRAKQRGRGRCELYSEEMRKNAKERSSLSAELERALATKELFLMYQPVVSTLTGRIAGAEALLRWNHAERGLLTPPMFLDLAEESGAIGPIGDWSIRTACADARAWIDAGVVDRSFVMHVNVSTRQLNDAAFVERVMGSLRDAQLDAQHLTIEITEKTMLSDNPAVMRTINALKRLGVKLALDNFGTGYSSLAYLRDCPADYLKLDGSMVRDIGQQGGDDPIVRSIVQLAHSLNMSVVAEWVTTEDQMQRLRLLGCDLMQGNRVGQAATADDFAARAKTLTKG</sequence>
<dbReference type="PANTHER" id="PTHR44757">
    <property type="entry name" value="DIGUANYLATE CYCLASE DGCP"/>
    <property type="match status" value="1"/>
</dbReference>
<dbReference type="InterPro" id="IPR013656">
    <property type="entry name" value="PAS_4"/>
</dbReference>